<evidence type="ECO:0000313" key="1">
    <source>
        <dbReference type="EMBL" id="BAU52956.1"/>
    </source>
</evidence>
<dbReference type="InterPro" id="IPR051941">
    <property type="entry name" value="BG_Antigen-Binding_Lectin"/>
</dbReference>
<dbReference type="PANTHER" id="PTHR45713:SF6">
    <property type="entry name" value="F5_8 TYPE C DOMAIN-CONTAINING PROTEIN"/>
    <property type="match status" value="1"/>
</dbReference>
<dbReference type="Proteomes" id="UP000218263">
    <property type="component" value="Chromosome"/>
</dbReference>
<dbReference type="KEGG" id="mgot:MgSA37_01120"/>
<sequence>MKRNLLVTITILIGMAVACKKQEGAKPYDPNTKITFDVNPKIKSFLPDTGKTGDTILIKGINFNTASGVSFGSMPATSFKILSDTTIKAVVGTGTSGTVSVTNAKGTRSLAGFRFIVPVVVVANPNLALNKPASGSANFNDPALAVDGNTGSFWQTKGLSNQWFKVDLQAVKNVNRVFISWDGAYATDFAIQVSSDDVTYTTVYANTAATGGDAGYTFKTVAARYIKVLLNKDVSSLYPVGIHELEVYNDPPPVNLALHKTGSAFASINDPGRALDGDYGSLWQAGGLTDQWYKVDLGSVQTVGSVKVFWDPGAYATDYTLQVSTDDVTYNTVYTNTAGTGGSDANVFTPVSARYVKILLNKDSSPYFISIFEFEVYKN</sequence>
<dbReference type="InterPro" id="IPR013783">
    <property type="entry name" value="Ig-like_fold"/>
</dbReference>
<evidence type="ECO:0000313" key="2">
    <source>
        <dbReference type="Proteomes" id="UP000218263"/>
    </source>
</evidence>
<dbReference type="InterPro" id="IPR002909">
    <property type="entry name" value="IPT_dom"/>
</dbReference>
<dbReference type="RefSeq" id="WP_096350216.1">
    <property type="nucleotide sequence ID" value="NZ_AP017313.1"/>
</dbReference>
<dbReference type="PANTHER" id="PTHR45713">
    <property type="entry name" value="FTP DOMAIN-CONTAINING PROTEIN"/>
    <property type="match status" value="1"/>
</dbReference>
<gene>
    <name evidence="1" type="ORF">MgSA37_01120</name>
</gene>
<dbReference type="Gene3D" id="2.60.120.260">
    <property type="entry name" value="Galactose-binding domain-like"/>
    <property type="match status" value="2"/>
</dbReference>
<dbReference type="InterPro" id="IPR014756">
    <property type="entry name" value="Ig_E-set"/>
</dbReference>
<accession>A0A110B1E2</accession>
<dbReference type="EMBL" id="AP017313">
    <property type="protein sequence ID" value="BAU52956.1"/>
    <property type="molecule type" value="Genomic_DNA"/>
</dbReference>
<dbReference type="AlphaFoldDB" id="A0A110B1E2"/>
<dbReference type="Pfam" id="PF22633">
    <property type="entry name" value="F5_F8_type_C_2"/>
    <property type="match status" value="1"/>
</dbReference>
<proteinExistence type="predicted"/>
<dbReference type="Gene3D" id="2.60.40.10">
    <property type="entry name" value="Immunoglobulins"/>
    <property type="match status" value="1"/>
</dbReference>
<dbReference type="Pfam" id="PF01833">
    <property type="entry name" value="TIG"/>
    <property type="match status" value="1"/>
</dbReference>
<dbReference type="OrthoDB" id="154460at2"/>
<dbReference type="SUPFAM" id="SSF81296">
    <property type="entry name" value="E set domains"/>
    <property type="match status" value="1"/>
</dbReference>
<dbReference type="InterPro" id="IPR000421">
    <property type="entry name" value="FA58C"/>
</dbReference>
<reference evidence="1 2" key="1">
    <citation type="submission" date="2015-12" db="EMBL/GenBank/DDBJ databases">
        <title>Genome sequence of Mucilaginibacter gotjawali.</title>
        <authorList>
            <person name="Lee J.S."/>
            <person name="Lee K.C."/>
            <person name="Kim K.K."/>
            <person name="Lee B.W."/>
        </authorList>
    </citation>
    <scope>NUCLEOTIDE SEQUENCE [LARGE SCALE GENOMIC DNA]</scope>
    <source>
        <strain evidence="1 2">SA3-7</strain>
    </source>
</reference>
<name>A0A110B1E2_9SPHI</name>
<dbReference type="PROSITE" id="PS51257">
    <property type="entry name" value="PROKAR_LIPOPROTEIN"/>
    <property type="match status" value="1"/>
</dbReference>
<dbReference type="PROSITE" id="PS50022">
    <property type="entry name" value="FA58C_3"/>
    <property type="match status" value="2"/>
</dbReference>
<dbReference type="Pfam" id="PF00754">
    <property type="entry name" value="F5_F8_type_C"/>
    <property type="match status" value="1"/>
</dbReference>
<dbReference type="SUPFAM" id="SSF49785">
    <property type="entry name" value="Galactose-binding domain-like"/>
    <property type="match status" value="2"/>
</dbReference>
<dbReference type="CDD" id="cd00102">
    <property type="entry name" value="IPT"/>
    <property type="match status" value="1"/>
</dbReference>
<protein>
    <submittedName>
        <fullName evidence="1">F5/8 type C domain protein</fullName>
    </submittedName>
</protein>
<organism evidence="1 2">
    <name type="scientific">Mucilaginibacter gotjawali</name>
    <dbReference type="NCBI Taxonomy" id="1550579"/>
    <lineage>
        <taxon>Bacteria</taxon>
        <taxon>Pseudomonadati</taxon>
        <taxon>Bacteroidota</taxon>
        <taxon>Sphingobacteriia</taxon>
        <taxon>Sphingobacteriales</taxon>
        <taxon>Sphingobacteriaceae</taxon>
        <taxon>Mucilaginibacter</taxon>
    </lineage>
</organism>
<keyword evidence="2" id="KW-1185">Reference proteome</keyword>
<dbReference type="InterPro" id="IPR008979">
    <property type="entry name" value="Galactose-bd-like_sf"/>
</dbReference>